<dbReference type="RefSeq" id="WP_301191032.1">
    <property type="nucleotide sequence ID" value="NZ_JAPDPJ010000030.1"/>
</dbReference>
<evidence type="ECO:0000256" key="2">
    <source>
        <dbReference type="ARBA" id="ARBA00022475"/>
    </source>
</evidence>
<evidence type="ECO:0000256" key="4">
    <source>
        <dbReference type="ARBA" id="ARBA00022989"/>
    </source>
</evidence>
<feature type="transmembrane region" description="Helical" evidence="6">
    <location>
        <begin position="44"/>
        <end position="70"/>
    </location>
</feature>
<reference evidence="7" key="1">
    <citation type="submission" date="2022-10" db="EMBL/GenBank/DDBJ databases">
        <authorList>
            <person name="Yu W.X."/>
        </authorList>
    </citation>
    <scope>NUCLEOTIDE SEQUENCE</scope>
    <source>
        <strain evidence="7">AAT</strain>
    </source>
</reference>
<feature type="transmembrane region" description="Helical" evidence="6">
    <location>
        <begin position="18"/>
        <end position="38"/>
    </location>
</feature>
<proteinExistence type="predicted"/>
<keyword evidence="8" id="KW-1185">Reference proteome</keyword>
<evidence type="ECO:0000256" key="6">
    <source>
        <dbReference type="SAM" id="Phobius"/>
    </source>
</evidence>
<dbReference type="PANTHER" id="PTHR30250">
    <property type="entry name" value="PST FAMILY PREDICTED COLANIC ACID TRANSPORTER"/>
    <property type="match status" value="1"/>
</dbReference>
<comment type="caution">
    <text evidence="7">The sequence shown here is derived from an EMBL/GenBank/DDBJ whole genome shotgun (WGS) entry which is preliminary data.</text>
</comment>
<dbReference type="InterPro" id="IPR050833">
    <property type="entry name" value="Poly_Biosynth_Transport"/>
</dbReference>
<feature type="transmembrane region" description="Helical" evidence="6">
    <location>
        <begin position="148"/>
        <end position="173"/>
    </location>
</feature>
<feature type="transmembrane region" description="Helical" evidence="6">
    <location>
        <begin position="400"/>
        <end position="419"/>
    </location>
</feature>
<name>A0AAE3M5V0_9BACT</name>
<feature type="transmembrane region" description="Helical" evidence="6">
    <location>
        <begin position="179"/>
        <end position="199"/>
    </location>
</feature>
<keyword evidence="5 6" id="KW-0472">Membrane</keyword>
<feature type="transmembrane region" description="Helical" evidence="6">
    <location>
        <begin position="298"/>
        <end position="319"/>
    </location>
</feature>
<evidence type="ECO:0000256" key="1">
    <source>
        <dbReference type="ARBA" id="ARBA00004651"/>
    </source>
</evidence>
<dbReference type="Pfam" id="PF01943">
    <property type="entry name" value="Polysacc_synt"/>
    <property type="match status" value="1"/>
</dbReference>
<feature type="transmembrane region" description="Helical" evidence="6">
    <location>
        <begin position="119"/>
        <end position="136"/>
    </location>
</feature>
<keyword evidence="2" id="KW-1003">Cell membrane</keyword>
<keyword evidence="4 6" id="KW-1133">Transmembrane helix</keyword>
<dbReference type="EMBL" id="JAPDPJ010000030">
    <property type="protein sequence ID" value="MCW3787467.1"/>
    <property type="molecule type" value="Genomic_DNA"/>
</dbReference>
<evidence type="ECO:0000313" key="8">
    <source>
        <dbReference type="Proteomes" id="UP001209229"/>
    </source>
</evidence>
<organism evidence="7 8">
    <name type="scientific">Plebeiibacterium sediminum</name>
    <dbReference type="NCBI Taxonomy" id="2992112"/>
    <lineage>
        <taxon>Bacteria</taxon>
        <taxon>Pseudomonadati</taxon>
        <taxon>Bacteroidota</taxon>
        <taxon>Bacteroidia</taxon>
        <taxon>Marinilabiliales</taxon>
        <taxon>Marinilabiliaceae</taxon>
        <taxon>Plebeiibacterium</taxon>
    </lineage>
</organism>
<feature type="transmembrane region" description="Helical" evidence="6">
    <location>
        <begin position="91"/>
        <end position="113"/>
    </location>
</feature>
<evidence type="ECO:0000256" key="5">
    <source>
        <dbReference type="ARBA" id="ARBA00023136"/>
    </source>
</evidence>
<feature type="transmembrane region" description="Helical" evidence="6">
    <location>
        <begin position="342"/>
        <end position="366"/>
    </location>
</feature>
<feature type="transmembrane region" description="Helical" evidence="6">
    <location>
        <begin position="373"/>
        <end position="394"/>
    </location>
</feature>
<keyword evidence="3 6" id="KW-0812">Transmembrane</keyword>
<accession>A0AAE3M5V0</accession>
<dbReference type="GO" id="GO:0005886">
    <property type="term" value="C:plasma membrane"/>
    <property type="evidence" value="ECO:0007669"/>
    <property type="project" value="UniProtKB-SubCell"/>
</dbReference>
<dbReference type="Proteomes" id="UP001209229">
    <property type="component" value="Unassembled WGS sequence"/>
</dbReference>
<evidence type="ECO:0000256" key="3">
    <source>
        <dbReference type="ARBA" id="ARBA00022692"/>
    </source>
</evidence>
<dbReference type="PANTHER" id="PTHR30250:SF11">
    <property type="entry name" value="O-ANTIGEN TRANSPORTER-RELATED"/>
    <property type="match status" value="1"/>
</dbReference>
<dbReference type="InterPro" id="IPR002797">
    <property type="entry name" value="Polysacc_synth"/>
</dbReference>
<dbReference type="AlphaFoldDB" id="A0AAE3M5V0"/>
<gene>
    <name evidence="7" type="ORF">OM075_13385</name>
</gene>
<comment type="subcellular location">
    <subcellularLocation>
        <location evidence="1">Cell membrane</location>
        <topology evidence="1">Multi-pass membrane protein</topology>
    </subcellularLocation>
</comment>
<sequence>MISRWTQNKNISSNIHSLLGNGIQAALGFITFLVVVRFTDKLVFGNWVIFITVATLMDMLRLGLTGTATIRMISVGQKNDRYNSIGASYQLSLVSSFLISSVFLLIYFVMITMGLNTTYSYVFLFYPILAFSNIPFNQSTIIAQGKCLFLRLAVIKAINSMAILILLLLYLFFNEKFELEVLVYVYIFANAITSLIVIIKKWDGLFHFFSGTPKTRKQILNFGKYSTLSYISSNLLKSSDAILLGLAPFMGAEYVAIYAIPFKFVEMIEVVLRSFATTAFPTLSKLIKNQIHKFYAHLQTYIVITTLLFIPIVIVFILFPDLFLSILGGDNYVQDIQVQKNILYIISVYILFLPLDRFTGVALFALDKAKLNFLKIMFMLCLNLIFDFIAIYLFKSLELVAFATLFFTIFGVILGWVYINQVLSVEYGINIKRSKNILKQLLQLGQWKKIKEEIIH</sequence>
<evidence type="ECO:0000313" key="7">
    <source>
        <dbReference type="EMBL" id="MCW3787467.1"/>
    </source>
</evidence>
<protein>
    <submittedName>
        <fullName evidence="7">Oligosaccharide flippase family protein</fullName>
    </submittedName>
</protein>